<organism evidence="9 10">
    <name type="scientific">Chitinophaga parva</name>
    <dbReference type="NCBI Taxonomy" id="2169414"/>
    <lineage>
        <taxon>Bacteria</taxon>
        <taxon>Pseudomonadati</taxon>
        <taxon>Bacteroidota</taxon>
        <taxon>Chitinophagia</taxon>
        <taxon>Chitinophagales</taxon>
        <taxon>Chitinophagaceae</taxon>
        <taxon>Chitinophaga</taxon>
    </lineage>
</organism>
<dbReference type="Pfam" id="PF08281">
    <property type="entry name" value="Sigma70_r4_2"/>
    <property type="match status" value="1"/>
</dbReference>
<keyword evidence="5 6" id="KW-0804">Transcription</keyword>
<dbReference type="PROSITE" id="PS01063">
    <property type="entry name" value="SIGMA70_ECF"/>
    <property type="match status" value="1"/>
</dbReference>
<evidence type="ECO:0000256" key="4">
    <source>
        <dbReference type="ARBA" id="ARBA00023125"/>
    </source>
</evidence>
<gene>
    <name evidence="9" type="ORF">DCC81_04140</name>
</gene>
<dbReference type="Gene3D" id="1.10.10.10">
    <property type="entry name" value="Winged helix-like DNA-binding domain superfamily/Winged helix DNA-binding domain"/>
    <property type="match status" value="1"/>
</dbReference>
<evidence type="ECO:0000256" key="1">
    <source>
        <dbReference type="ARBA" id="ARBA00010641"/>
    </source>
</evidence>
<dbReference type="InterPro" id="IPR013325">
    <property type="entry name" value="RNA_pol_sigma_r2"/>
</dbReference>
<dbReference type="InterPro" id="IPR014284">
    <property type="entry name" value="RNA_pol_sigma-70_dom"/>
</dbReference>
<evidence type="ECO:0000313" key="10">
    <source>
        <dbReference type="Proteomes" id="UP000244450"/>
    </source>
</evidence>
<name>A0A2T7BLY8_9BACT</name>
<dbReference type="Proteomes" id="UP000244450">
    <property type="component" value="Unassembled WGS sequence"/>
</dbReference>
<sequence>MHACAKMHDALLQRARDGDRDALNALLSKHRDLAFSIALKYLKQPADAEDVVQDAFIRVFLQMHRFRNEAAFSTWLYKIIYYEALRKIQQLRRIPTISEEALAEEAEETAASPEELRLQVDNAMRCLTANEYMIVNLFYLMEKDIREIVQITGHSAANIKVLLHRGRKRMAASLQAQKESYE</sequence>
<accession>A0A2T7BLY8</accession>
<evidence type="ECO:0000256" key="5">
    <source>
        <dbReference type="ARBA" id="ARBA00023163"/>
    </source>
</evidence>
<dbReference type="InterPro" id="IPR013324">
    <property type="entry name" value="RNA_pol_sigma_r3/r4-like"/>
</dbReference>
<evidence type="ECO:0000259" key="7">
    <source>
        <dbReference type="Pfam" id="PF04542"/>
    </source>
</evidence>
<dbReference type="InterPro" id="IPR000838">
    <property type="entry name" value="RNA_pol_sigma70_ECF_CS"/>
</dbReference>
<dbReference type="SUPFAM" id="SSF88946">
    <property type="entry name" value="Sigma2 domain of RNA polymerase sigma factors"/>
    <property type="match status" value="1"/>
</dbReference>
<dbReference type="Pfam" id="PF04542">
    <property type="entry name" value="Sigma70_r2"/>
    <property type="match status" value="1"/>
</dbReference>
<dbReference type="AlphaFoldDB" id="A0A2T7BLY8"/>
<evidence type="ECO:0000256" key="6">
    <source>
        <dbReference type="RuleBase" id="RU000716"/>
    </source>
</evidence>
<feature type="domain" description="RNA polymerase sigma-70 region 2" evidence="7">
    <location>
        <begin position="27"/>
        <end position="93"/>
    </location>
</feature>
<feature type="domain" description="RNA polymerase sigma factor 70 region 4 type 2" evidence="8">
    <location>
        <begin position="118"/>
        <end position="170"/>
    </location>
</feature>
<dbReference type="NCBIfam" id="TIGR02937">
    <property type="entry name" value="sigma70-ECF"/>
    <property type="match status" value="1"/>
</dbReference>
<keyword evidence="4 6" id="KW-0238">DNA-binding</keyword>
<dbReference type="Gene3D" id="1.10.1740.10">
    <property type="match status" value="1"/>
</dbReference>
<dbReference type="GO" id="GO:0003677">
    <property type="term" value="F:DNA binding"/>
    <property type="evidence" value="ECO:0007669"/>
    <property type="project" value="UniProtKB-KW"/>
</dbReference>
<dbReference type="InterPro" id="IPR007627">
    <property type="entry name" value="RNA_pol_sigma70_r2"/>
</dbReference>
<reference evidence="9 10" key="1">
    <citation type="submission" date="2018-04" db="EMBL/GenBank/DDBJ databases">
        <title>Chitinophaga fuyangensis sp. nov., isolated from soil in a chemical factory.</title>
        <authorList>
            <person name="Chen K."/>
        </authorList>
    </citation>
    <scope>NUCLEOTIDE SEQUENCE [LARGE SCALE GENOMIC DNA]</scope>
    <source>
        <strain evidence="9 10">LY-1</strain>
    </source>
</reference>
<dbReference type="PANTHER" id="PTHR43133">
    <property type="entry name" value="RNA POLYMERASE ECF-TYPE SIGMA FACTO"/>
    <property type="match status" value="1"/>
</dbReference>
<evidence type="ECO:0000256" key="2">
    <source>
        <dbReference type="ARBA" id="ARBA00023015"/>
    </source>
</evidence>
<keyword evidence="3 6" id="KW-0731">Sigma factor</keyword>
<dbReference type="PANTHER" id="PTHR43133:SF51">
    <property type="entry name" value="RNA POLYMERASE SIGMA FACTOR"/>
    <property type="match status" value="1"/>
</dbReference>
<dbReference type="InterPro" id="IPR036388">
    <property type="entry name" value="WH-like_DNA-bd_sf"/>
</dbReference>
<comment type="caution">
    <text evidence="9">The sequence shown here is derived from an EMBL/GenBank/DDBJ whole genome shotgun (WGS) entry which is preliminary data.</text>
</comment>
<evidence type="ECO:0000313" key="9">
    <source>
        <dbReference type="EMBL" id="PUZ28682.1"/>
    </source>
</evidence>
<dbReference type="GO" id="GO:0016987">
    <property type="term" value="F:sigma factor activity"/>
    <property type="evidence" value="ECO:0007669"/>
    <property type="project" value="UniProtKB-KW"/>
</dbReference>
<keyword evidence="2 6" id="KW-0805">Transcription regulation</keyword>
<dbReference type="OrthoDB" id="9780326at2"/>
<dbReference type="InterPro" id="IPR039425">
    <property type="entry name" value="RNA_pol_sigma-70-like"/>
</dbReference>
<dbReference type="RefSeq" id="WP_108685321.1">
    <property type="nucleotide sequence ID" value="NZ_QCYK01000001.1"/>
</dbReference>
<dbReference type="EMBL" id="QCYK01000001">
    <property type="protein sequence ID" value="PUZ28682.1"/>
    <property type="molecule type" value="Genomic_DNA"/>
</dbReference>
<dbReference type="GO" id="GO:0006352">
    <property type="term" value="P:DNA-templated transcription initiation"/>
    <property type="evidence" value="ECO:0007669"/>
    <property type="project" value="InterPro"/>
</dbReference>
<dbReference type="InterPro" id="IPR013249">
    <property type="entry name" value="RNA_pol_sigma70_r4_t2"/>
</dbReference>
<proteinExistence type="inferred from homology"/>
<protein>
    <recommendedName>
        <fullName evidence="6">RNA polymerase sigma factor</fullName>
    </recommendedName>
</protein>
<keyword evidence="10" id="KW-1185">Reference proteome</keyword>
<evidence type="ECO:0000256" key="3">
    <source>
        <dbReference type="ARBA" id="ARBA00023082"/>
    </source>
</evidence>
<dbReference type="SUPFAM" id="SSF88659">
    <property type="entry name" value="Sigma3 and sigma4 domains of RNA polymerase sigma factors"/>
    <property type="match status" value="1"/>
</dbReference>
<comment type="similarity">
    <text evidence="1 6">Belongs to the sigma-70 factor family. ECF subfamily.</text>
</comment>
<evidence type="ECO:0000259" key="8">
    <source>
        <dbReference type="Pfam" id="PF08281"/>
    </source>
</evidence>